<name>A0A8J2XTU3_9BACT</name>
<keyword evidence="2" id="KW-1185">Reference proteome</keyword>
<dbReference type="AlphaFoldDB" id="A0A8J2XTU3"/>
<dbReference type="Gene3D" id="2.40.160.130">
    <property type="entry name" value="Capsule assembly protein Wzi"/>
    <property type="match status" value="1"/>
</dbReference>
<dbReference type="EMBL" id="BMJC01000003">
    <property type="protein sequence ID" value="GGB06159.1"/>
    <property type="molecule type" value="Genomic_DNA"/>
</dbReference>
<reference evidence="1" key="2">
    <citation type="submission" date="2020-09" db="EMBL/GenBank/DDBJ databases">
        <authorList>
            <person name="Sun Q."/>
            <person name="Zhou Y."/>
        </authorList>
    </citation>
    <scope>NUCLEOTIDE SEQUENCE</scope>
    <source>
        <strain evidence="1">CGMCC 1.15448</strain>
    </source>
</reference>
<reference evidence="1" key="1">
    <citation type="journal article" date="2014" name="Int. J. Syst. Evol. Microbiol.">
        <title>Complete genome sequence of Corynebacterium casei LMG S-19264T (=DSM 44701T), isolated from a smear-ripened cheese.</title>
        <authorList>
            <consortium name="US DOE Joint Genome Institute (JGI-PGF)"/>
            <person name="Walter F."/>
            <person name="Albersmeier A."/>
            <person name="Kalinowski J."/>
            <person name="Ruckert C."/>
        </authorList>
    </citation>
    <scope>NUCLEOTIDE SEQUENCE</scope>
    <source>
        <strain evidence="1">CGMCC 1.15448</strain>
    </source>
</reference>
<proteinExistence type="predicted"/>
<sequence>MEILLQTDPDLNISTAKPISRRLAVRVAQLSDSLHKFYPYDYYYHLSSVDRANLSSLLMNNIEWVTTNKDSFMSKRPWLQAFYKNKANFYEVEDKDFFLAVDPAIQQTQSYESGNKNRVFLNSKGVTLRGMIAGKLGFSAYLTDNQERGPGYFQQRVAQFDAIPGAGYFKAFHTTAFDYWDNRASIYFNTWKYVDWQFGYDKNFIGNGYRSLFLSDNSAPYLFLKFNTRIWHLNYQTIYMELISQHNTITDYQYPKKYGVVHHLNINATPWLNLGLYENIIFSRADHYDFSYLNPVIFLVSAQSQNGNPDKTTVGFDWKMNIGHATQFYGQVLINEFILHQILHYGQGYWANKQGLQLGFKYVNAFEVKNLDLQFETNIVRPYTYQAKDTVSNYSHYNQPLAHPLGAGFYEFIAIAHYQPVYKWNLEGKIIYYKQGVDSAGVNFGSNIFEPYTSRPRDYGFQIGTSGLPANCLLMSGLVSYQWKENLFLELSAQYRHYSVNDPSNTYRSNNSTMFTAGVRINMFRREYDY</sequence>
<organism evidence="1 2">
    <name type="scientific">Puia dinghuensis</name>
    <dbReference type="NCBI Taxonomy" id="1792502"/>
    <lineage>
        <taxon>Bacteria</taxon>
        <taxon>Pseudomonadati</taxon>
        <taxon>Bacteroidota</taxon>
        <taxon>Chitinophagia</taxon>
        <taxon>Chitinophagales</taxon>
        <taxon>Chitinophagaceae</taxon>
        <taxon>Puia</taxon>
    </lineage>
</organism>
<accession>A0A8J2XTU3</accession>
<comment type="caution">
    <text evidence="1">The sequence shown here is derived from an EMBL/GenBank/DDBJ whole genome shotgun (WGS) entry which is preliminary data.</text>
</comment>
<evidence type="ECO:0008006" key="3">
    <source>
        <dbReference type="Google" id="ProtNLM"/>
    </source>
</evidence>
<protein>
    <recommendedName>
        <fullName evidence="3">Capsule assembly Wzi family protein</fullName>
    </recommendedName>
</protein>
<evidence type="ECO:0000313" key="2">
    <source>
        <dbReference type="Proteomes" id="UP000607559"/>
    </source>
</evidence>
<evidence type="ECO:0000313" key="1">
    <source>
        <dbReference type="EMBL" id="GGB06159.1"/>
    </source>
</evidence>
<dbReference type="InterPro" id="IPR038636">
    <property type="entry name" value="Wzi_sf"/>
</dbReference>
<dbReference type="Proteomes" id="UP000607559">
    <property type="component" value="Unassembled WGS sequence"/>
</dbReference>
<gene>
    <name evidence="1" type="ORF">GCM10011511_31980</name>
</gene>